<dbReference type="AlphaFoldDB" id="A0A644XMD3"/>
<dbReference type="SUPFAM" id="SSF53187">
    <property type="entry name" value="Zn-dependent exopeptidases"/>
    <property type="match status" value="1"/>
</dbReference>
<sequence length="430" mass="47973">MKTLAYLLQLITLLLGTSLTCLGQIPFRQSTDIALTVNKISIDSLHNTIDKLVSFHTRHNLSSKSKSDFGIGAAANYIESRLYSIKKYHHNLSVERMTYKAGGKGSRLLREVELSNIIATIKGESSRTIVLLAHYDSRTEDNNDSLSFAPGADDNGSGVAALLEIARLLPKERLKCNVIIAFLSGEEHGLIGAEMLSRRAVEEKWNIVAVLNNDMIGNSTASETGEKNNSVVRVFSDNNEEIRQLARYIKETSERYVENLSVKLIYRNDRFGRGGDHTPFVKKGFNAVRVCEYYENYDRTHRPAEKGPLSNRGDVISGVDFEYLKKSCALNLATVYNLALAPLPPKNVVMHTSGLSNYTTITWDNPDSTSKNNMYNILIRDTDKSIWDKKIIVKGNSVKLPYSKDNFIFSCQSVVENGHESIPVEAVGKN</sequence>
<feature type="domain" description="Peptidase M28" evidence="1">
    <location>
        <begin position="116"/>
        <end position="303"/>
    </location>
</feature>
<dbReference type="InterPro" id="IPR045175">
    <property type="entry name" value="M28_fam"/>
</dbReference>
<dbReference type="EMBL" id="VSSQ01002700">
    <property type="protein sequence ID" value="MPM16918.1"/>
    <property type="molecule type" value="Genomic_DNA"/>
</dbReference>
<proteinExistence type="predicted"/>
<protein>
    <recommendedName>
        <fullName evidence="1">Peptidase M28 domain-containing protein</fullName>
    </recommendedName>
</protein>
<dbReference type="PANTHER" id="PTHR12147:SF26">
    <property type="entry name" value="PEPTIDASE M28 DOMAIN-CONTAINING PROTEIN"/>
    <property type="match status" value="1"/>
</dbReference>
<dbReference type="GO" id="GO:0006508">
    <property type="term" value="P:proteolysis"/>
    <property type="evidence" value="ECO:0007669"/>
    <property type="project" value="InterPro"/>
</dbReference>
<dbReference type="GO" id="GO:0008235">
    <property type="term" value="F:metalloexopeptidase activity"/>
    <property type="evidence" value="ECO:0007669"/>
    <property type="project" value="InterPro"/>
</dbReference>
<dbReference type="Pfam" id="PF04389">
    <property type="entry name" value="Peptidase_M28"/>
    <property type="match status" value="1"/>
</dbReference>
<name>A0A644XMD3_9ZZZZ</name>
<evidence type="ECO:0000259" key="1">
    <source>
        <dbReference type="Pfam" id="PF04389"/>
    </source>
</evidence>
<evidence type="ECO:0000313" key="2">
    <source>
        <dbReference type="EMBL" id="MPM16918.1"/>
    </source>
</evidence>
<dbReference type="PANTHER" id="PTHR12147">
    <property type="entry name" value="METALLOPEPTIDASE M28 FAMILY MEMBER"/>
    <property type="match status" value="1"/>
</dbReference>
<reference evidence="2" key="1">
    <citation type="submission" date="2019-08" db="EMBL/GenBank/DDBJ databases">
        <authorList>
            <person name="Kucharzyk K."/>
            <person name="Murdoch R.W."/>
            <person name="Higgins S."/>
            <person name="Loffler F."/>
        </authorList>
    </citation>
    <scope>NUCLEOTIDE SEQUENCE</scope>
</reference>
<gene>
    <name evidence="2" type="ORF">SDC9_63300</name>
</gene>
<organism evidence="2">
    <name type="scientific">bioreactor metagenome</name>
    <dbReference type="NCBI Taxonomy" id="1076179"/>
    <lineage>
        <taxon>unclassified sequences</taxon>
        <taxon>metagenomes</taxon>
        <taxon>ecological metagenomes</taxon>
    </lineage>
</organism>
<dbReference type="InterPro" id="IPR007484">
    <property type="entry name" value="Peptidase_M28"/>
</dbReference>
<accession>A0A644XMD3</accession>
<comment type="caution">
    <text evidence="2">The sequence shown here is derived from an EMBL/GenBank/DDBJ whole genome shotgun (WGS) entry which is preliminary data.</text>
</comment>
<dbReference type="Gene3D" id="3.40.630.10">
    <property type="entry name" value="Zn peptidases"/>
    <property type="match status" value="1"/>
</dbReference>